<dbReference type="InParanoid" id="A0A0H2S6A1"/>
<gene>
    <name evidence="1" type="ORF">SCHPADRAFT_937232</name>
</gene>
<protein>
    <submittedName>
        <fullName evidence="1">Uncharacterized protein</fullName>
    </submittedName>
</protein>
<accession>A0A0H2S6A1</accession>
<dbReference type="Proteomes" id="UP000053477">
    <property type="component" value="Unassembled WGS sequence"/>
</dbReference>
<name>A0A0H2S6A1_9AGAM</name>
<reference evidence="1 2" key="1">
    <citation type="submission" date="2015-04" db="EMBL/GenBank/DDBJ databases">
        <title>Complete genome sequence of Schizopora paradoxa KUC8140, a cosmopolitan wood degrader in East Asia.</title>
        <authorList>
            <consortium name="DOE Joint Genome Institute"/>
            <person name="Min B."/>
            <person name="Park H."/>
            <person name="Jang Y."/>
            <person name="Kim J.-J."/>
            <person name="Kim K.H."/>
            <person name="Pangilinan J."/>
            <person name="Lipzen A."/>
            <person name="Riley R."/>
            <person name="Grigoriev I.V."/>
            <person name="Spatafora J.W."/>
            <person name="Choi I.-G."/>
        </authorList>
    </citation>
    <scope>NUCLEOTIDE SEQUENCE [LARGE SCALE GENOMIC DNA]</scope>
    <source>
        <strain evidence="1 2">KUC8140</strain>
    </source>
</reference>
<sequence>MSSPRDLLDAHALSEGEPRSVHGLNGSNLHHHCAGVDLLVPFRVLVVTVARPPFAEKRDRGVCHRGWRAAFMPRKGYSSRIAERSRGIGHKKAASNSWTNDWDLLHLRVFSGACHRGWFLAAIFSLPDTRSGGMLVARALPECE</sequence>
<dbReference type="EMBL" id="KQ085907">
    <property type="protein sequence ID" value="KLO17198.1"/>
    <property type="molecule type" value="Genomic_DNA"/>
</dbReference>
<evidence type="ECO:0000313" key="1">
    <source>
        <dbReference type="EMBL" id="KLO17198.1"/>
    </source>
</evidence>
<keyword evidence="2" id="KW-1185">Reference proteome</keyword>
<organism evidence="1 2">
    <name type="scientific">Schizopora paradoxa</name>
    <dbReference type="NCBI Taxonomy" id="27342"/>
    <lineage>
        <taxon>Eukaryota</taxon>
        <taxon>Fungi</taxon>
        <taxon>Dikarya</taxon>
        <taxon>Basidiomycota</taxon>
        <taxon>Agaricomycotina</taxon>
        <taxon>Agaricomycetes</taxon>
        <taxon>Hymenochaetales</taxon>
        <taxon>Schizoporaceae</taxon>
        <taxon>Schizopora</taxon>
    </lineage>
</organism>
<dbReference type="AlphaFoldDB" id="A0A0H2S6A1"/>
<proteinExistence type="predicted"/>
<evidence type="ECO:0000313" key="2">
    <source>
        <dbReference type="Proteomes" id="UP000053477"/>
    </source>
</evidence>